<reference evidence="1" key="1">
    <citation type="submission" date="2025-08" db="UniProtKB">
        <authorList>
            <consortium name="Ensembl"/>
        </authorList>
    </citation>
    <scope>IDENTIFICATION</scope>
</reference>
<evidence type="ECO:0000313" key="1">
    <source>
        <dbReference type="Ensembl" id="ENSAPOP00000030235.1"/>
    </source>
</evidence>
<dbReference type="AlphaFoldDB" id="A0A3Q1HQS4"/>
<organism evidence="1 2">
    <name type="scientific">Acanthochromis polyacanthus</name>
    <name type="common">spiny chromis</name>
    <dbReference type="NCBI Taxonomy" id="80966"/>
    <lineage>
        <taxon>Eukaryota</taxon>
        <taxon>Metazoa</taxon>
        <taxon>Chordata</taxon>
        <taxon>Craniata</taxon>
        <taxon>Vertebrata</taxon>
        <taxon>Euteleostomi</taxon>
        <taxon>Actinopterygii</taxon>
        <taxon>Neopterygii</taxon>
        <taxon>Teleostei</taxon>
        <taxon>Neoteleostei</taxon>
        <taxon>Acanthomorphata</taxon>
        <taxon>Ovalentaria</taxon>
        <taxon>Pomacentridae</taxon>
        <taxon>Acanthochromis</taxon>
    </lineage>
</organism>
<keyword evidence="2" id="KW-1185">Reference proteome</keyword>
<dbReference type="InParanoid" id="A0A3Q1HQS4"/>
<evidence type="ECO:0000313" key="2">
    <source>
        <dbReference type="Proteomes" id="UP000257200"/>
    </source>
</evidence>
<dbReference type="Proteomes" id="UP000257200">
    <property type="component" value="Unplaced"/>
</dbReference>
<accession>A0A3Q1HQS4</accession>
<name>A0A3Q1HQS4_9TELE</name>
<sequence>FSEEEYDPYYYKLQEGDTTVCLATGFSRYNATTDHEDYGKLFNDTEAARISPDLSLYNQVIFPKDKNDKLENCEGKTVCSKCFLGLIFAMWLFADPTVNGMSLTILALRVIFLKTIIFNILMTMRLWISQCEYRSTTATPTSI</sequence>
<dbReference type="Ensembl" id="ENSAPOT00000022105.1">
    <property type="protein sequence ID" value="ENSAPOP00000030235.1"/>
    <property type="gene ID" value="ENSAPOG00000016677.1"/>
</dbReference>
<dbReference type="STRING" id="80966.ENSAPOP00000030235"/>
<proteinExistence type="predicted"/>
<protein>
    <submittedName>
        <fullName evidence="1">Uncharacterized protein</fullName>
    </submittedName>
</protein>
<dbReference type="GeneTree" id="ENSGT00940000171785"/>
<reference evidence="1" key="2">
    <citation type="submission" date="2025-09" db="UniProtKB">
        <authorList>
            <consortium name="Ensembl"/>
        </authorList>
    </citation>
    <scope>IDENTIFICATION</scope>
</reference>